<dbReference type="RefSeq" id="WP_243068064.1">
    <property type="nucleotide sequence ID" value="NZ_JAIVFK010000015.1"/>
</dbReference>
<dbReference type="InterPro" id="IPR025841">
    <property type="entry name" value="CP_ATPgrasp_2"/>
</dbReference>
<accession>A0ABS9Z958</accession>
<sequence>MLGPTPGRASNAKARRLVEMTAAYRPLDGVPDEFIGADGRPRGHWLEFFDKLAGLGSDDIARRFETIERNIREQGVSYRAYGETVDRAWPLSHMPLLISEQEWAVIEAGVTQRAEVFEGLLADLYGGGELISEGYLPAAAVTGSADFLHPMIGVKPRCGRYLSIYAADLGRGPDGQWWVLNDRAQAPSGLGYALENRLNLSRAFQSIYREMNVRRLAPFFQDFRAGLANLANRSEPRICLHTPGPYSETYYEQAYLARYLGFVLVEGADLVARDGLVHVRTIAGLKRADVIWRRIDSDFADPLELKSGSQLGVPGLIDTIRQGNVAVANAIGAGVAETPALLGFMANIAGRMLGEKLILPTIATWWCGQEAEREYVLARLQDMAIAPAFSGSASARRLLGRSVVAGEVSDKQRAALATAIRERGADFVGQEVVRLSTTPVWVDNKLEPRPFVLRVYAAVGPDGKFQVMPGGFCRISDRMDSRAVAMGQGVQTADVWIAASRPVEQTTLLPRSDAVSIRRIMGNLPSRAADNLFWLGRYIERAEATLRLIRCLARRAIENEDMYQEGAATTQRLRKVLGDWGAVPAKTTTALTPQMFLNAAMFNVDEFGSAVSLARASQRTAAAIRERLSPDTWRIIVDLSQKLEDGRVPLDEPEILELTDSALQAVASISGLAQENMNRVAGWRFLEIGRRLERGVNTCRLARTFGMEQARAADFDVLLDLIDSQITYRSRYIVGVAPYPVRDMVLLDPYNPRSVAFQIERLAEHIATLPVLKFDGMLEAPNRIAIEVHADLKTKVASCITAEFVLSVERRLMGLADAVATRYFLQGANAARAEKQVGLA</sequence>
<proteinExistence type="predicted"/>
<organism evidence="3 4">
    <name type="scientific">Candidatus Rhodoblastus alkanivorans</name>
    <dbReference type="NCBI Taxonomy" id="2954117"/>
    <lineage>
        <taxon>Bacteria</taxon>
        <taxon>Pseudomonadati</taxon>
        <taxon>Pseudomonadota</taxon>
        <taxon>Alphaproteobacteria</taxon>
        <taxon>Hyphomicrobiales</taxon>
        <taxon>Rhodoblastaceae</taxon>
        <taxon>Rhodoblastus</taxon>
    </lineage>
</organism>
<reference evidence="3" key="1">
    <citation type="journal article" date="2022" name="ISME J.">
        <title>Identification of active gaseous-alkane degraders at natural gas seeps.</title>
        <authorList>
            <person name="Farhan Ul Haque M."/>
            <person name="Hernandez M."/>
            <person name="Crombie A.T."/>
            <person name="Murrell J.C."/>
        </authorList>
    </citation>
    <scope>NUCLEOTIDE SEQUENCE</scope>
    <source>
        <strain evidence="3">PC2</strain>
    </source>
</reference>
<evidence type="ECO:0000313" key="3">
    <source>
        <dbReference type="EMBL" id="MCI4684154.1"/>
    </source>
</evidence>
<keyword evidence="4" id="KW-1185">Reference proteome</keyword>
<dbReference type="Pfam" id="PF14403">
    <property type="entry name" value="CP_ATPgrasp_2"/>
    <property type="match status" value="1"/>
</dbReference>
<dbReference type="EMBL" id="JAIVFP010000001">
    <property type="protein sequence ID" value="MCI4684154.1"/>
    <property type="molecule type" value="Genomic_DNA"/>
</dbReference>
<name>A0ABS9Z958_9HYPH</name>
<protein>
    <submittedName>
        <fullName evidence="3">Circularly permuted type 2 ATP-grasp protein</fullName>
    </submittedName>
</protein>
<dbReference type="SUPFAM" id="SSF56059">
    <property type="entry name" value="Glutathione synthetase ATP-binding domain-like"/>
    <property type="match status" value="1"/>
</dbReference>
<feature type="domain" description="DUF403" evidence="1">
    <location>
        <begin position="524"/>
        <end position="824"/>
    </location>
</feature>
<evidence type="ECO:0000259" key="1">
    <source>
        <dbReference type="Pfam" id="PF04168"/>
    </source>
</evidence>
<comment type="caution">
    <text evidence="3">The sequence shown here is derived from an EMBL/GenBank/DDBJ whole genome shotgun (WGS) entry which is preliminary data.</text>
</comment>
<dbReference type="InterPro" id="IPR051680">
    <property type="entry name" value="ATP-dep_Glu-Cys_Ligase-2"/>
</dbReference>
<dbReference type="PANTHER" id="PTHR34595">
    <property type="entry name" value="BLR5612 PROTEIN"/>
    <property type="match status" value="1"/>
</dbReference>
<evidence type="ECO:0000313" key="4">
    <source>
        <dbReference type="Proteomes" id="UP001139104"/>
    </source>
</evidence>
<evidence type="ECO:0000259" key="2">
    <source>
        <dbReference type="Pfam" id="PF14403"/>
    </source>
</evidence>
<dbReference type="Proteomes" id="UP001139104">
    <property type="component" value="Unassembled WGS sequence"/>
</dbReference>
<dbReference type="Gene3D" id="3.30.1490.270">
    <property type="match status" value="1"/>
</dbReference>
<gene>
    <name evidence="3" type="ORF">K2U94_15530</name>
</gene>
<dbReference type="PANTHER" id="PTHR34595:SF2">
    <property type="entry name" value="BLR2978 PROTEIN"/>
    <property type="match status" value="1"/>
</dbReference>
<dbReference type="Gene3D" id="3.40.50.11290">
    <property type="match status" value="1"/>
</dbReference>
<feature type="domain" description="Circularly permuted ATP-grasp type 2" evidence="2">
    <location>
        <begin position="95"/>
        <end position="475"/>
    </location>
</feature>
<dbReference type="InterPro" id="IPR007296">
    <property type="entry name" value="DUF403"/>
</dbReference>
<dbReference type="Pfam" id="PF04168">
    <property type="entry name" value="Alpha-E"/>
    <property type="match status" value="1"/>
</dbReference>